<protein>
    <recommendedName>
        <fullName evidence="1">NAD(P)-binding domain-containing protein</fullName>
    </recommendedName>
</protein>
<accession>A0A1Z5KHV6</accession>
<dbReference type="PANTHER" id="PTHR15020:SF50">
    <property type="entry name" value="UPF0659 PROTEIN YMR090W"/>
    <property type="match status" value="1"/>
</dbReference>
<sequence length="254" mass="26819">MSAIAPGDTVVVVGGSGGVGQLVSRKLAQAGSSVRVTSRNPVSNENNPNITSRKLDLVKGSDEELQHAIEKASALVISVGTTAFPTLKWKGGNTPQAIDDIAVTRLAQAASQSKTLKRIVLVTSIGVDRTDQMPFLILNLFGVLDAKKQGEEAVRKAANESIDYAILRPGRLIGGPFTNLDVAKLLQIEGGAENGVTVAQGDVLLGDCKRDACAEAIVQCLTNAACSNVEFSIVSNENETAWSVEQWTSAFQRM</sequence>
<dbReference type="InParanoid" id="A0A1Z5KHV6"/>
<evidence type="ECO:0000313" key="2">
    <source>
        <dbReference type="EMBL" id="GAX25893.1"/>
    </source>
</evidence>
<evidence type="ECO:0000313" key="3">
    <source>
        <dbReference type="Proteomes" id="UP000198406"/>
    </source>
</evidence>
<comment type="caution">
    <text evidence="2">The sequence shown here is derived from an EMBL/GenBank/DDBJ whole genome shotgun (WGS) entry which is preliminary data.</text>
</comment>
<gene>
    <name evidence="2" type="ORF">FisN_6Hh069</name>
</gene>
<feature type="domain" description="NAD(P)-binding" evidence="1">
    <location>
        <begin position="14"/>
        <end position="222"/>
    </location>
</feature>
<dbReference type="PANTHER" id="PTHR15020">
    <property type="entry name" value="FLAVIN REDUCTASE-RELATED"/>
    <property type="match status" value="1"/>
</dbReference>
<keyword evidence="3" id="KW-1185">Reference proteome</keyword>
<dbReference type="Pfam" id="PF13460">
    <property type="entry name" value="NAD_binding_10"/>
    <property type="match status" value="1"/>
</dbReference>
<dbReference type="SUPFAM" id="SSF51735">
    <property type="entry name" value="NAD(P)-binding Rossmann-fold domains"/>
    <property type="match status" value="1"/>
</dbReference>
<dbReference type="EMBL" id="BDSP01000234">
    <property type="protein sequence ID" value="GAX25893.1"/>
    <property type="molecule type" value="Genomic_DNA"/>
</dbReference>
<dbReference type="AlphaFoldDB" id="A0A1Z5KHV6"/>
<dbReference type="Proteomes" id="UP000198406">
    <property type="component" value="Unassembled WGS sequence"/>
</dbReference>
<reference evidence="2 3" key="1">
    <citation type="journal article" date="2015" name="Plant Cell">
        <title>Oil accumulation by the oleaginous diatom Fistulifera solaris as revealed by the genome and transcriptome.</title>
        <authorList>
            <person name="Tanaka T."/>
            <person name="Maeda Y."/>
            <person name="Veluchamy A."/>
            <person name="Tanaka M."/>
            <person name="Abida H."/>
            <person name="Marechal E."/>
            <person name="Bowler C."/>
            <person name="Muto M."/>
            <person name="Sunaga Y."/>
            <person name="Tanaka M."/>
            <person name="Yoshino T."/>
            <person name="Taniguchi T."/>
            <person name="Fukuda Y."/>
            <person name="Nemoto M."/>
            <person name="Matsumoto M."/>
            <person name="Wong P.S."/>
            <person name="Aburatani S."/>
            <person name="Fujibuchi W."/>
        </authorList>
    </citation>
    <scope>NUCLEOTIDE SEQUENCE [LARGE SCALE GENOMIC DNA]</scope>
    <source>
        <strain evidence="2 3">JPCC DA0580</strain>
    </source>
</reference>
<dbReference type="InterPro" id="IPR016040">
    <property type="entry name" value="NAD(P)-bd_dom"/>
</dbReference>
<evidence type="ECO:0000259" key="1">
    <source>
        <dbReference type="Pfam" id="PF13460"/>
    </source>
</evidence>
<proteinExistence type="predicted"/>
<dbReference type="Gene3D" id="3.40.50.720">
    <property type="entry name" value="NAD(P)-binding Rossmann-like Domain"/>
    <property type="match status" value="1"/>
</dbReference>
<organism evidence="2 3">
    <name type="scientific">Fistulifera solaris</name>
    <name type="common">Oleaginous diatom</name>
    <dbReference type="NCBI Taxonomy" id="1519565"/>
    <lineage>
        <taxon>Eukaryota</taxon>
        <taxon>Sar</taxon>
        <taxon>Stramenopiles</taxon>
        <taxon>Ochrophyta</taxon>
        <taxon>Bacillariophyta</taxon>
        <taxon>Bacillariophyceae</taxon>
        <taxon>Bacillariophycidae</taxon>
        <taxon>Naviculales</taxon>
        <taxon>Naviculaceae</taxon>
        <taxon>Fistulifera</taxon>
    </lineage>
</organism>
<name>A0A1Z5KHV6_FISSO</name>
<dbReference type="OrthoDB" id="419598at2759"/>
<dbReference type="InterPro" id="IPR036291">
    <property type="entry name" value="NAD(P)-bd_dom_sf"/>
</dbReference>